<dbReference type="SMART" id="SM00702">
    <property type="entry name" value="P4Hc"/>
    <property type="match status" value="1"/>
</dbReference>
<dbReference type="PANTHER" id="PTHR10869:SF229">
    <property type="entry name" value="PROLYL 4-HYDROXYLASE ALPHA SUBUNIT DOMAIN-CONTAINING PROTEIN"/>
    <property type="match status" value="1"/>
</dbReference>
<dbReference type="AlphaFoldDB" id="A0A383V865"/>
<evidence type="ECO:0000256" key="8">
    <source>
        <dbReference type="SAM" id="MobiDB-lite"/>
    </source>
</evidence>
<evidence type="ECO:0000256" key="5">
    <source>
        <dbReference type="ARBA" id="ARBA00023002"/>
    </source>
</evidence>
<name>A0A383V865_TETOB</name>
<dbReference type="Pfam" id="PF13640">
    <property type="entry name" value="2OG-FeII_Oxy_3"/>
    <property type="match status" value="1"/>
</dbReference>
<evidence type="ECO:0000256" key="3">
    <source>
        <dbReference type="ARBA" id="ARBA00022723"/>
    </source>
</evidence>
<keyword evidence="5" id="KW-0560">Oxidoreductase</keyword>
<dbReference type="EMBL" id="FNXT01000175">
    <property type="protein sequence ID" value="SZX61767.1"/>
    <property type="molecule type" value="Genomic_DNA"/>
</dbReference>
<evidence type="ECO:0000256" key="1">
    <source>
        <dbReference type="ARBA" id="ARBA00001961"/>
    </source>
</evidence>
<evidence type="ECO:0000256" key="2">
    <source>
        <dbReference type="ARBA" id="ARBA00004648"/>
    </source>
</evidence>
<dbReference type="PROSITE" id="PS51471">
    <property type="entry name" value="FE2OG_OXY"/>
    <property type="match status" value="1"/>
</dbReference>
<sequence length="559" mass="58681">MHTSAFSCHRVARGHGLHTTRRASAAPAAALKAGQIGSRWPHKQAQHIAYAAVDESKQEVDEVQAETKARVGWDPAGILPPLEAVGTTDHFARRARQRQQQQQQSPDAAAPADASSNEQHPAAAAYSQAVRTQEEQQQAQQLQQQQQQTQQPQQQQQQQQSTPAAASSTPAAAKAESAAGTTQPAAAPEQTAAAPAAATPGAAAAAAAVPAAPAVFVPKDPYERIPAKWLSQGGIPAADTSAYDRPAFLAKLAEKFIPIDLDFPGLRIVNFDPAVFTVEGFMTAEECASWQQHAVESGCLQQSKIGGGNAAAAAGGGVNAYGSRRTSSSLLMDPPTQAKSAGLTALMQLMQARGHKLLAHLDSARSWGPPGKLPAGGQYCYESPQVARYLPGQHFLSHEDAFPALLATANGFQRHATLLLYLNDVQQGGATHFDHLGISVQPRQGMALLFFPSYANGTADPRSLHTAQDAVDEKWVMQQWVARGYPVPKAVLKAVKVAALAGPEVEAASSAADGAAEPVREVFRVPVSSISSSSSGGAGGGAAKKVRKKSGSKKGFSRR</sequence>
<keyword evidence="6" id="KW-0408">Iron</keyword>
<feature type="compositionally biased region" description="Low complexity" evidence="8">
    <location>
        <begin position="98"/>
        <end position="115"/>
    </location>
</feature>
<comment type="cofactor">
    <cofactor evidence="1">
        <name>L-ascorbate</name>
        <dbReference type="ChEBI" id="CHEBI:38290"/>
    </cofactor>
</comment>
<protein>
    <recommendedName>
        <fullName evidence="9">Fe2OG dioxygenase domain-containing protein</fullName>
    </recommendedName>
</protein>
<gene>
    <name evidence="10" type="ORF">BQ4739_LOCUS2328</name>
</gene>
<dbReference type="InterPro" id="IPR045054">
    <property type="entry name" value="P4HA-like"/>
</dbReference>
<feature type="compositionally biased region" description="Low complexity" evidence="8">
    <location>
        <begin position="127"/>
        <end position="194"/>
    </location>
</feature>
<comment type="subcellular location">
    <subcellularLocation>
        <location evidence="2">Endoplasmic reticulum membrane</location>
        <topology evidence="2">Single-pass type II membrane protein</topology>
    </subcellularLocation>
</comment>
<comment type="catalytic activity">
    <reaction evidence="7">
        <text>L-prolyl-[collagen] + 2-oxoglutarate + O2 = trans-4-hydroxy-L-prolyl-[collagen] + succinate + CO2</text>
        <dbReference type="Rhea" id="RHEA:18945"/>
        <dbReference type="Rhea" id="RHEA-COMP:11676"/>
        <dbReference type="Rhea" id="RHEA-COMP:11680"/>
        <dbReference type="ChEBI" id="CHEBI:15379"/>
        <dbReference type="ChEBI" id="CHEBI:16526"/>
        <dbReference type="ChEBI" id="CHEBI:16810"/>
        <dbReference type="ChEBI" id="CHEBI:30031"/>
        <dbReference type="ChEBI" id="CHEBI:50342"/>
        <dbReference type="ChEBI" id="CHEBI:61965"/>
        <dbReference type="EC" id="1.14.11.2"/>
    </reaction>
</comment>
<dbReference type="InterPro" id="IPR044862">
    <property type="entry name" value="Pro_4_hyd_alph_FE2OG_OXY"/>
</dbReference>
<keyword evidence="11" id="KW-1185">Reference proteome</keyword>
<feature type="region of interest" description="Disordered" evidence="8">
    <location>
        <begin position="92"/>
        <end position="194"/>
    </location>
</feature>
<organism evidence="10 11">
    <name type="scientific">Tetradesmus obliquus</name>
    <name type="common">Green alga</name>
    <name type="synonym">Acutodesmus obliquus</name>
    <dbReference type="NCBI Taxonomy" id="3088"/>
    <lineage>
        <taxon>Eukaryota</taxon>
        <taxon>Viridiplantae</taxon>
        <taxon>Chlorophyta</taxon>
        <taxon>core chlorophytes</taxon>
        <taxon>Chlorophyceae</taxon>
        <taxon>CS clade</taxon>
        <taxon>Sphaeropleales</taxon>
        <taxon>Scenedesmaceae</taxon>
        <taxon>Tetradesmus</taxon>
    </lineage>
</organism>
<dbReference type="GO" id="GO:0005506">
    <property type="term" value="F:iron ion binding"/>
    <property type="evidence" value="ECO:0007669"/>
    <property type="project" value="InterPro"/>
</dbReference>
<evidence type="ECO:0000259" key="9">
    <source>
        <dbReference type="PROSITE" id="PS51471"/>
    </source>
</evidence>
<dbReference type="Proteomes" id="UP000256970">
    <property type="component" value="Unassembled WGS sequence"/>
</dbReference>
<feature type="region of interest" description="Disordered" evidence="8">
    <location>
        <begin position="528"/>
        <end position="559"/>
    </location>
</feature>
<evidence type="ECO:0000256" key="4">
    <source>
        <dbReference type="ARBA" id="ARBA00022964"/>
    </source>
</evidence>
<evidence type="ECO:0000256" key="6">
    <source>
        <dbReference type="ARBA" id="ARBA00023004"/>
    </source>
</evidence>
<keyword evidence="3" id="KW-0479">Metal-binding</keyword>
<dbReference type="STRING" id="3088.A0A383V865"/>
<dbReference type="PANTHER" id="PTHR10869">
    <property type="entry name" value="PROLYL 4-HYDROXYLASE ALPHA SUBUNIT"/>
    <property type="match status" value="1"/>
</dbReference>
<reference evidence="10 11" key="1">
    <citation type="submission" date="2016-10" db="EMBL/GenBank/DDBJ databases">
        <authorList>
            <person name="Cai Z."/>
        </authorList>
    </citation>
    <scope>NUCLEOTIDE SEQUENCE [LARGE SCALE GENOMIC DNA]</scope>
</reference>
<dbReference type="GO" id="GO:0005789">
    <property type="term" value="C:endoplasmic reticulum membrane"/>
    <property type="evidence" value="ECO:0007669"/>
    <property type="project" value="UniProtKB-SubCell"/>
</dbReference>
<keyword evidence="4" id="KW-0223">Dioxygenase</keyword>
<proteinExistence type="predicted"/>
<dbReference type="Gene3D" id="2.60.120.620">
    <property type="entry name" value="q2cbj1_9rhob like domain"/>
    <property type="match status" value="1"/>
</dbReference>
<dbReference type="GO" id="GO:0004656">
    <property type="term" value="F:procollagen-proline 4-dioxygenase activity"/>
    <property type="evidence" value="ECO:0007669"/>
    <property type="project" value="UniProtKB-EC"/>
</dbReference>
<evidence type="ECO:0000256" key="7">
    <source>
        <dbReference type="ARBA" id="ARBA00049169"/>
    </source>
</evidence>
<evidence type="ECO:0000313" key="11">
    <source>
        <dbReference type="Proteomes" id="UP000256970"/>
    </source>
</evidence>
<feature type="compositionally biased region" description="Basic residues" evidence="8">
    <location>
        <begin position="544"/>
        <end position="559"/>
    </location>
</feature>
<dbReference type="InterPro" id="IPR005123">
    <property type="entry name" value="Oxoglu/Fe-dep_dioxygenase_dom"/>
</dbReference>
<dbReference type="GO" id="GO:0031418">
    <property type="term" value="F:L-ascorbic acid binding"/>
    <property type="evidence" value="ECO:0007669"/>
    <property type="project" value="InterPro"/>
</dbReference>
<evidence type="ECO:0000313" key="10">
    <source>
        <dbReference type="EMBL" id="SZX61767.1"/>
    </source>
</evidence>
<feature type="domain" description="Fe2OG dioxygenase" evidence="9">
    <location>
        <begin position="380"/>
        <end position="483"/>
    </location>
</feature>
<accession>A0A383V865</accession>
<dbReference type="InterPro" id="IPR006620">
    <property type="entry name" value="Pro_4_hyd_alph"/>
</dbReference>